<dbReference type="EMBL" id="GBRH01200227">
    <property type="protein sequence ID" value="JAD97668.1"/>
    <property type="molecule type" value="Transcribed_RNA"/>
</dbReference>
<protein>
    <submittedName>
        <fullName evidence="1">Uncharacterized protein</fullName>
    </submittedName>
</protein>
<name>A0A0A9EFA3_ARUDO</name>
<proteinExistence type="predicted"/>
<organism evidence="1">
    <name type="scientific">Arundo donax</name>
    <name type="common">Giant reed</name>
    <name type="synonym">Donax arundinaceus</name>
    <dbReference type="NCBI Taxonomy" id="35708"/>
    <lineage>
        <taxon>Eukaryota</taxon>
        <taxon>Viridiplantae</taxon>
        <taxon>Streptophyta</taxon>
        <taxon>Embryophyta</taxon>
        <taxon>Tracheophyta</taxon>
        <taxon>Spermatophyta</taxon>
        <taxon>Magnoliopsida</taxon>
        <taxon>Liliopsida</taxon>
        <taxon>Poales</taxon>
        <taxon>Poaceae</taxon>
        <taxon>PACMAD clade</taxon>
        <taxon>Arundinoideae</taxon>
        <taxon>Arundineae</taxon>
        <taxon>Arundo</taxon>
    </lineage>
</organism>
<accession>A0A0A9EFA3</accession>
<reference evidence="1" key="1">
    <citation type="submission" date="2014-09" db="EMBL/GenBank/DDBJ databases">
        <authorList>
            <person name="Magalhaes I.L.F."/>
            <person name="Oliveira U."/>
            <person name="Santos F.R."/>
            <person name="Vidigal T.H.D.A."/>
            <person name="Brescovit A.D."/>
            <person name="Santos A.J."/>
        </authorList>
    </citation>
    <scope>NUCLEOTIDE SEQUENCE</scope>
    <source>
        <tissue evidence="1">Shoot tissue taken approximately 20 cm above the soil surface</tissue>
    </source>
</reference>
<sequence length="9" mass="1003">MTSFGSSRM</sequence>
<evidence type="ECO:0000313" key="1">
    <source>
        <dbReference type="EMBL" id="JAD97668.1"/>
    </source>
</evidence>
<reference evidence="1" key="2">
    <citation type="journal article" date="2015" name="Data Brief">
        <title>Shoot transcriptome of the giant reed, Arundo donax.</title>
        <authorList>
            <person name="Barrero R.A."/>
            <person name="Guerrero F.D."/>
            <person name="Moolhuijzen P."/>
            <person name="Goolsby J.A."/>
            <person name="Tidwell J."/>
            <person name="Bellgard S.E."/>
            <person name="Bellgard M.I."/>
        </authorList>
    </citation>
    <scope>NUCLEOTIDE SEQUENCE</scope>
    <source>
        <tissue evidence="1">Shoot tissue taken approximately 20 cm above the soil surface</tissue>
    </source>
</reference>